<proteinExistence type="predicted"/>
<keyword evidence="2" id="KW-1185">Reference proteome</keyword>
<protein>
    <submittedName>
        <fullName evidence="1">Uncharacterized protein</fullName>
    </submittedName>
</protein>
<dbReference type="KEGG" id="gfe:Gferi_01145"/>
<dbReference type="EMBL" id="CP017269">
    <property type="protein sequence ID" value="AOT68315.1"/>
    <property type="molecule type" value="Genomic_DNA"/>
</dbReference>
<accession>A0A1D8GBN7</accession>
<sequence>MKIVNKAVEMISKTNLDGQITPVKFRLIEEDESWIEIKVDQVLTKELNKLAGNKMWVYECQSLISGTLKRYQLRYEIDTCRWQLFKI</sequence>
<name>A0A1D8GBN7_9FIRM</name>
<reference evidence="1 2" key="1">
    <citation type="submission" date="2016-09" db="EMBL/GenBank/DDBJ databases">
        <title>Genomic analysis reveals versatility of anaerobic energy metabolism of Geosporobacter ferrireducens IRF9 of phylum Firmicutes.</title>
        <authorList>
            <person name="Kim S.-J."/>
        </authorList>
    </citation>
    <scope>NUCLEOTIDE SEQUENCE [LARGE SCALE GENOMIC DNA]</scope>
    <source>
        <strain evidence="1 2">IRF9</strain>
    </source>
</reference>
<dbReference type="AlphaFoldDB" id="A0A1D8GBN7"/>
<dbReference type="STRING" id="1424294.Gferi_01145"/>
<dbReference type="RefSeq" id="WP_069973868.1">
    <property type="nucleotide sequence ID" value="NZ_CP017269.1"/>
</dbReference>
<organism evidence="1 2">
    <name type="scientific">Geosporobacter ferrireducens</name>
    <dbReference type="NCBI Taxonomy" id="1424294"/>
    <lineage>
        <taxon>Bacteria</taxon>
        <taxon>Bacillati</taxon>
        <taxon>Bacillota</taxon>
        <taxon>Clostridia</taxon>
        <taxon>Peptostreptococcales</taxon>
        <taxon>Thermotaleaceae</taxon>
        <taxon>Geosporobacter</taxon>
    </lineage>
</organism>
<dbReference type="Proteomes" id="UP000095743">
    <property type="component" value="Chromosome"/>
</dbReference>
<evidence type="ECO:0000313" key="2">
    <source>
        <dbReference type="Proteomes" id="UP000095743"/>
    </source>
</evidence>
<evidence type="ECO:0000313" key="1">
    <source>
        <dbReference type="EMBL" id="AOT68315.1"/>
    </source>
</evidence>
<dbReference type="OrthoDB" id="1707431at2"/>
<gene>
    <name evidence="1" type="ORF">Gferi_01145</name>
</gene>